<proteinExistence type="inferred from homology"/>
<keyword evidence="2" id="KW-1015">Disulfide bond</keyword>
<dbReference type="PANTHER" id="PTHR35357:SF17">
    <property type="entry name" value="PECTINESTERASE INHIBITOR 12"/>
    <property type="match status" value="1"/>
</dbReference>
<dbReference type="NCBIfam" id="TIGR01614">
    <property type="entry name" value="PME_inhib"/>
    <property type="match status" value="1"/>
</dbReference>
<dbReference type="Pfam" id="PF04043">
    <property type="entry name" value="PMEI"/>
    <property type="match status" value="1"/>
</dbReference>
<evidence type="ECO:0000313" key="6">
    <source>
        <dbReference type="Proteomes" id="UP001280121"/>
    </source>
</evidence>
<gene>
    <name evidence="5" type="ORF">Ddye_018380</name>
</gene>
<evidence type="ECO:0000256" key="2">
    <source>
        <dbReference type="ARBA" id="ARBA00023157"/>
    </source>
</evidence>
<dbReference type="InterPro" id="IPR035513">
    <property type="entry name" value="Invertase/methylesterase_inhib"/>
</dbReference>
<dbReference type="SMART" id="SM00856">
    <property type="entry name" value="PMEI"/>
    <property type="match status" value="1"/>
</dbReference>
<keyword evidence="6" id="KW-1185">Reference proteome</keyword>
<dbReference type="Proteomes" id="UP001280121">
    <property type="component" value="Unassembled WGS sequence"/>
</dbReference>
<dbReference type="PANTHER" id="PTHR35357">
    <property type="entry name" value="OS02G0537100 PROTEIN"/>
    <property type="match status" value="1"/>
</dbReference>
<evidence type="ECO:0000313" key="5">
    <source>
        <dbReference type="EMBL" id="KAK2650891.1"/>
    </source>
</evidence>
<dbReference type="FunFam" id="1.20.140.40:FF:000002">
    <property type="entry name" value="Putative invertase inhibitor"/>
    <property type="match status" value="1"/>
</dbReference>
<dbReference type="EMBL" id="JANJYI010000005">
    <property type="protein sequence ID" value="KAK2650891.1"/>
    <property type="molecule type" value="Genomic_DNA"/>
</dbReference>
<evidence type="ECO:0000256" key="1">
    <source>
        <dbReference type="ARBA" id="ARBA00022729"/>
    </source>
</evidence>
<dbReference type="InterPro" id="IPR006501">
    <property type="entry name" value="Pectinesterase_inhib_dom"/>
</dbReference>
<evidence type="ECO:0000259" key="4">
    <source>
        <dbReference type="SMART" id="SM00856"/>
    </source>
</evidence>
<dbReference type="InterPro" id="IPR034088">
    <property type="entry name" value="Pla_a_1-like"/>
</dbReference>
<keyword evidence="1" id="KW-0732">Signal</keyword>
<accession>A0AAD9UAE2</accession>
<comment type="caution">
    <text evidence="5">The sequence shown here is derived from an EMBL/GenBank/DDBJ whole genome shotgun (WGS) entry which is preliminary data.</text>
</comment>
<dbReference type="GO" id="GO:0004857">
    <property type="term" value="F:enzyme inhibitor activity"/>
    <property type="evidence" value="ECO:0007669"/>
    <property type="project" value="InterPro"/>
</dbReference>
<dbReference type="Gene3D" id="1.20.140.40">
    <property type="entry name" value="Invertase/pectin methylesterase inhibitor family protein"/>
    <property type="match status" value="1"/>
</dbReference>
<evidence type="ECO:0000256" key="3">
    <source>
        <dbReference type="ARBA" id="ARBA00038471"/>
    </source>
</evidence>
<dbReference type="CDD" id="cd15795">
    <property type="entry name" value="PMEI-Pla_a_1_like"/>
    <property type="match status" value="1"/>
</dbReference>
<reference evidence="5" key="1">
    <citation type="journal article" date="2023" name="Plant J.">
        <title>Genome sequences and population genomics provide insights into the demographic history, inbreeding, and mutation load of two 'living fossil' tree species of Dipteronia.</title>
        <authorList>
            <person name="Feng Y."/>
            <person name="Comes H.P."/>
            <person name="Chen J."/>
            <person name="Zhu S."/>
            <person name="Lu R."/>
            <person name="Zhang X."/>
            <person name="Li P."/>
            <person name="Qiu J."/>
            <person name="Olsen K.M."/>
            <person name="Qiu Y."/>
        </authorList>
    </citation>
    <scope>NUCLEOTIDE SEQUENCE</scope>
    <source>
        <strain evidence="5">KIB01</strain>
    </source>
</reference>
<dbReference type="AlphaFoldDB" id="A0AAD9UAE2"/>
<dbReference type="SUPFAM" id="SSF101148">
    <property type="entry name" value="Plant invertase/pectin methylesterase inhibitor"/>
    <property type="match status" value="1"/>
</dbReference>
<name>A0AAD9UAE2_9ROSI</name>
<feature type="domain" description="Pectinesterase inhibitor" evidence="4">
    <location>
        <begin position="36"/>
        <end position="195"/>
    </location>
</feature>
<dbReference type="GO" id="GO:0005576">
    <property type="term" value="C:extracellular region"/>
    <property type="evidence" value="ECO:0007669"/>
    <property type="project" value="UniProtKB-ARBA"/>
</dbReference>
<organism evidence="5 6">
    <name type="scientific">Dipteronia dyeriana</name>
    <dbReference type="NCBI Taxonomy" id="168575"/>
    <lineage>
        <taxon>Eukaryota</taxon>
        <taxon>Viridiplantae</taxon>
        <taxon>Streptophyta</taxon>
        <taxon>Embryophyta</taxon>
        <taxon>Tracheophyta</taxon>
        <taxon>Spermatophyta</taxon>
        <taxon>Magnoliopsida</taxon>
        <taxon>eudicotyledons</taxon>
        <taxon>Gunneridae</taxon>
        <taxon>Pentapetalae</taxon>
        <taxon>rosids</taxon>
        <taxon>malvids</taxon>
        <taxon>Sapindales</taxon>
        <taxon>Sapindaceae</taxon>
        <taxon>Hippocastanoideae</taxon>
        <taxon>Acereae</taxon>
        <taxon>Dipteronia</taxon>
    </lineage>
</organism>
<comment type="similarity">
    <text evidence="3">Belongs to the PMEI family.</text>
</comment>
<sequence length="200" mass="22883">MKSYHISKKMKPNLLYFPLTSLFLFFFGIFHATTAHPSNIIHETCKKCAQNDPNLDYIFCVNSLQSIPRSHNASLHQLGIISINLNLSNVTHTRSYIKKLLKQKMKKNEKLDYDPYKRACLIDCFDLYSDAVSTLKQAIKDYKSTHYEDANFQVTSVMDASTTCEEGFKEKEGVVSPLTKRNNNAFQLSAISLSIINMVR</sequence>
<protein>
    <recommendedName>
        <fullName evidence="4">Pectinesterase inhibitor domain-containing protein</fullName>
    </recommendedName>
</protein>